<dbReference type="Proteomes" id="UP001253193">
    <property type="component" value="Unassembled WGS sequence"/>
</dbReference>
<accession>A0AAW8PZT9</accession>
<reference evidence="1" key="1">
    <citation type="submission" date="2023-06" db="EMBL/GenBank/DDBJ databases">
        <title>Genomic Diversity of Vibrio spp. and Metagenomic Analysis of Pathogens in Florida Gulf Coastal Waters Following Hurricane Ian.</title>
        <authorList>
            <person name="Brumfield K.D."/>
        </authorList>
    </citation>
    <scope>NUCLEOTIDE SEQUENCE</scope>
    <source>
        <strain evidence="1">WBS2B-138</strain>
    </source>
</reference>
<protein>
    <submittedName>
        <fullName evidence="1">Uncharacterized protein</fullName>
    </submittedName>
</protein>
<evidence type="ECO:0000313" key="1">
    <source>
        <dbReference type="EMBL" id="MDS1821330.1"/>
    </source>
</evidence>
<gene>
    <name evidence="1" type="ORF">QX249_11700</name>
</gene>
<dbReference type="EMBL" id="JAUHGG010000003">
    <property type="protein sequence ID" value="MDS1821330.1"/>
    <property type="molecule type" value="Genomic_DNA"/>
</dbReference>
<proteinExistence type="predicted"/>
<name>A0AAW8PZT9_VIBPH</name>
<evidence type="ECO:0000313" key="2">
    <source>
        <dbReference type="Proteomes" id="UP001253193"/>
    </source>
</evidence>
<comment type="caution">
    <text evidence="1">The sequence shown here is derived from an EMBL/GenBank/DDBJ whole genome shotgun (WGS) entry which is preliminary data.</text>
</comment>
<organism evidence="1 2">
    <name type="scientific">Vibrio parahaemolyticus</name>
    <dbReference type="NCBI Taxonomy" id="670"/>
    <lineage>
        <taxon>Bacteria</taxon>
        <taxon>Pseudomonadati</taxon>
        <taxon>Pseudomonadota</taxon>
        <taxon>Gammaproteobacteria</taxon>
        <taxon>Vibrionales</taxon>
        <taxon>Vibrionaceae</taxon>
        <taxon>Vibrio</taxon>
    </lineage>
</organism>
<dbReference type="AlphaFoldDB" id="A0AAW8PZT9"/>
<sequence>MFGQEKKIDLSDYFDANLLDGKEGKVSADQSKIRFGDLFVDISPESMMTNETLETGEFDEGVSEVLSDSKFNLYFPSSKAVQTHMIRTTSEDKLYWLLAVSTPIPKKLIKNKKEKNFVAVLAFGTES</sequence>
<dbReference type="RefSeq" id="WP_311020207.1">
    <property type="nucleotide sequence ID" value="NZ_JAUHGG010000003.1"/>
</dbReference>